<feature type="compositionally biased region" description="Polar residues" evidence="1">
    <location>
        <begin position="401"/>
        <end position="413"/>
    </location>
</feature>
<evidence type="ECO:0000313" key="5">
    <source>
        <dbReference type="Proteomes" id="UP001302126"/>
    </source>
</evidence>
<protein>
    <recommendedName>
        <fullName evidence="3">DUF7492 domain-containing protein</fullName>
    </recommendedName>
</protein>
<name>A0AAN6X3L2_9PEZI</name>
<organism evidence="4 5">
    <name type="scientific">Podospora australis</name>
    <dbReference type="NCBI Taxonomy" id="1536484"/>
    <lineage>
        <taxon>Eukaryota</taxon>
        <taxon>Fungi</taxon>
        <taxon>Dikarya</taxon>
        <taxon>Ascomycota</taxon>
        <taxon>Pezizomycotina</taxon>
        <taxon>Sordariomycetes</taxon>
        <taxon>Sordariomycetidae</taxon>
        <taxon>Sordariales</taxon>
        <taxon>Podosporaceae</taxon>
        <taxon>Podospora</taxon>
    </lineage>
</organism>
<dbReference type="Proteomes" id="UP001302126">
    <property type="component" value="Unassembled WGS sequence"/>
</dbReference>
<sequence length="476" mass="50644">MRISPSISSRLAATVLALSGTAVAHSWPEETYRIAPNGTILADANHTGYDRAHIPRGDPRQQDFLIPPNGREKVILPTDKIVRESQYKLDGSSYSEKFPKLKVAPGDFVAIRYLENGHVTAPDKANPFKPLNRGTIYLYGTKENDLTNVNLVDVLHTWTADGKGGNGKGKLLATRNYDDGQCHEPAPASGDPEGIGAFRKQFISKAESLACQTDLQLPTDLKPGDVYTVLWIWDWPDMSEPGVPVPPATFFSNNTSKGPFVKMPEIYTGVLDYDVVDPCDDALGPVKGPTCKQKKGFIAPVRFAANQDPANRGILRQMLNPFLVEVPQAGFDVPESGRADPANIPLGALIGLKNPTIPLPSSVLDAQTRYFEPPSAVPQPTGGAGGGSGGGNGDGDNNSSQPSSTAPAEQPSKTRAPRPTRIPKPSTTPTAKPSATAAPDAGNGDGEDNGVFTVTVTIPETFSTVYVKLAEPTPSS</sequence>
<keyword evidence="5" id="KW-1185">Reference proteome</keyword>
<feature type="domain" description="DUF7492" evidence="3">
    <location>
        <begin position="23"/>
        <end position="240"/>
    </location>
</feature>
<feature type="compositionally biased region" description="Gly residues" evidence="1">
    <location>
        <begin position="382"/>
        <end position="394"/>
    </location>
</feature>
<dbReference type="Pfam" id="PF24320">
    <property type="entry name" value="DUF7492"/>
    <property type="match status" value="1"/>
</dbReference>
<gene>
    <name evidence="4" type="ORF">QBC35DRAFT_106444</name>
</gene>
<proteinExistence type="predicted"/>
<feature type="compositionally biased region" description="Low complexity" evidence="1">
    <location>
        <begin position="423"/>
        <end position="439"/>
    </location>
</feature>
<evidence type="ECO:0000256" key="2">
    <source>
        <dbReference type="SAM" id="SignalP"/>
    </source>
</evidence>
<evidence type="ECO:0000313" key="4">
    <source>
        <dbReference type="EMBL" id="KAK4193443.1"/>
    </source>
</evidence>
<feature type="chain" id="PRO_5042851783" description="DUF7492 domain-containing protein" evidence="2">
    <location>
        <begin position="25"/>
        <end position="476"/>
    </location>
</feature>
<accession>A0AAN6X3L2</accession>
<evidence type="ECO:0000259" key="3">
    <source>
        <dbReference type="Pfam" id="PF24320"/>
    </source>
</evidence>
<reference evidence="4" key="2">
    <citation type="submission" date="2023-05" db="EMBL/GenBank/DDBJ databases">
        <authorList>
            <consortium name="Lawrence Berkeley National Laboratory"/>
            <person name="Steindorff A."/>
            <person name="Hensen N."/>
            <person name="Bonometti L."/>
            <person name="Westerberg I."/>
            <person name="Brannstrom I.O."/>
            <person name="Guillou S."/>
            <person name="Cros-Aarteil S."/>
            <person name="Calhoun S."/>
            <person name="Haridas S."/>
            <person name="Kuo A."/>
            <person name="Mondo S."/>
            <person name="Pangilinan J."/>
            <person name="Riley R."/>
            <person name="Labutti K."/>
            <person name="Andreopoulos B."/>
            <person name="Lipzen A."/>
            <person name="Chen C."/>
            <person name="Yanf M."/>
            <person name="Daum C."/>
            <person name="Ng V."/>
            <person name="Clum A."/>
            <person name="Ohm R."/>
            <person name="Martin F."/>
            <person name="Silar P."/>
            <person name="Natvig D."/>
            <person name="Lalanne C."/>
            <person name="Gautier V."/>
            <person name="Ament-Velasquez S.L."/>
            <person name="Kruys A."/>
            <person name="Hutchinson M.I."/>
            <person name="Powell A.J."/>
            <person name="Barry K."/>
            <person name="Miller A.N."/>
            <person name="Grigoriev I.V."/>
            <person name="Debuchy R."/>
            <person name="Gladieux P."/>
            <person name="Thoren M.H."/>
            <person name="Johannesson H."/>
        </authorList>
    </citation>
    <scope>NUCLEOTIDE SEQUENCE</scope>
    <source>
        <strain evidence="4">PSN309</strain>
    </source>
</reference>
<comment type="caution">
    <text evidence="4">The sequence shown here is derived from an EMBL/GenBank/DDBJ whole genome shotgun (WGS) entry which is preliminary data.</text>
</comment>
<feature type="region of interest" description="Disordered" evidence="1">
    <location>
        <begin position="372"/>
        <end position="451"/>
    </location>
</feature>
<dbReference type="InterPro" id="IPR055915">
    <property type="entry name" value="DUF7492"/>
</dbReference>
<dbReference type="EMBL" id="MU864351">
    <property type="protein sequence ID" value="KAK4193443.1"/>
    <property type="molecule type" value="Genomic_DNA"/>
</dbReference>
<keyword evidence="2" id="KW-0732">Signal</keyword>
<dbReference type="AlphaFoldDB" id="A0AAN6X3L2"/>
<evidence type="ECO:0000256" key="1">
    <source>
        <dbReference type="SAM" id="MobiDB-lite"/>
    </source>
</evidence>
<reference evidence="4" key="1">
    <citation type="journal article" date="2023" name="Mol. Phylogenet. Evol.">
        <title>Genome-scale phylogeny and comparative genomics of the fungal order Sordariales.</title>
        <authorList>
            <person name="Hensen N."/>
            <person name="Bonometti L."/>
            <person name="Westerberg I."/>
            <person name="Brannstrom I.O."/>
            <person name="Guillou S."/>
            <person name="Cros-Aarteil S."/>
            <person name="Calhoun S."/>
            <person name="Haridas S."/>
            <person name="Kuo A."/>
            <person name="Mondo S."/>
            <person name="Pangilinan J."/>
            <person name="Riley R."/>
            <person name="LaButti K."/>
            <person name="Andreopoulos B."/>
            <person name="Lipzen A."/>
            <person name="Chen C."/>
            <person name="Yan M."/>
            <person name="Daum C."/>
            <person name="Ng V."/>
            <person name="Clum A."/>
            <person name="Steindorff A."/>
            <person name="Ohm R.A."/>
            <person name="Martin F."/>
            <person name="Silar P."/>
            <person name="Natvig D.O."/>
            <person name="Lalanne C."/>
            <person name="Gautier V."/>
            <person name="Ament-Velasquez S.L."/>
            <person name="Kruys A."/>
            <person name="Hutchinson M.I."/>
            <person name="Powell A.J."/>
            <person name="Barry K."/>
            <person name="Miller A.N."/>
            <person name="Grigoriev I.V."/>
            <person name="Debuchy R."/>
            <person name="Gladieux P."/>
            <person name="Hiltunen Thoren M."/>
            <person name="Johannesson H."/>
        </authorList>
    </citation>
    <scope>NUCLEOTIDE SEQUENCE</scope>
    <source>
        <strain evidence="4">PSN309</strain>
    </source>
</reference>
<feature type="signal peptide" evidence="2">
    <location>
        <begin position="1"/>
        <end position="24"/>
    </location>
</feature>